<dbReference type="AlphaFoldDB" id="A0A830F678"/>
<dbReference type="EMBL" id="BMPG01000003">
    <property type="protein sequence ID" value="GGL67293.1"/>
    <property type="molecule type" value="Genomic_DNA"/>
</dbReference>
<accession>A0A830F678</accession>
<reference evidence="1" key="1">
    <citation type="journal article" date="2014" name="Int. J. Syst. Evol. Microbiol.">
        <title>Complete genome sequence of Corynebacterium casei LMG S-19264T (=DSM 44701T), isolated from a smear-ripened cheese.</title>
        <authorList>
            <consortium name="US DOE Joint Genome Institute (JGI-PGF)"/>
            <person name="Walter F."/>
            <person name="Albersmeier A."/>
            <person name="Kalinowski J."/>
            <person name="Ruckert C."/>
        </authorList>
    </citation>
    <scope>NUCLEOTIDE SEQUENCE</scope>
    <source>
        <strain evidence="1">JCM 19596</strain>
    </source>
</reference>
<gene>
    <name evidence="1" type="ORF">GCM10009039_26680</name>
</gene>
<proteinExistence type="predicted"/>
<reference evidence="1" key="2">
    <citation type="submission" date="2020-09" db="EMBL/GenBank/DDBJ databases">
        <authorList>
            <person name="Sun Q."/>
            <person name="Ohkuma M."/>
        </authorList>
    </citation>
    <scope>NUCLEOTIDE SEQUENCE</scope>
    <source>
        <strain evidence="1">JCM 19596</strain>
    </source>
</reference>
<organism evidence="1 2">
    <name type="scientific">Halocalculus aciditolerans</name>
    <dbReference type="NCBI Taxonomy" id="1383812"/>
    <lineage>
        <taxon>Archaea</taxon>
        <taxon>Methanobacteriati</taxon>
        <taxon>Methanobacteriota</taxon>
        <taxon>Stenosarchaea group</taxon>
        <taxon>Halobacteria</taxon>
        <taxon>Halobacteriales</taxon>
        <taxon>Halobacteriaceae</taxon>
        <taxon>Halocalculus</taxon>
    </lineage>
</organism>
<comment type="caution">
    <text evidence="1">The sequence shown here is derived from an EMBL/GenBank/DDBJ whole genome shotgun (WGS) entry which is preliminary data.</text>
</comment>
<sequence length="234" mass="25513">MTTHYVSTAWANSGVTNKSTVDDAASDIASYMDSNISGPFSHYSYGSVSIGSTNGEVDFIKTVLDKIHNDSEHADLTPSETVLIPHDNWSWGYGRNIAYEYASGEWCHGCTVYAGTQISALEARIMSWHEAGHTWAYDSGRTGGEHANAHANCCNSDNQMYEITPMGAAYTLDNNNISYMAYAGDDTPVGTYCNGTNNRQGIACEGYCHTDGAFNYSKYSSCTMNDASTWDSQH</sequence>
<keyword evidence="2" id="KW-1185">Reference proteome</keyword>
<evidence type="ECO:0000313" key="2">
    <source>
        <dbReference type="Proteomes" id="UP000607197"/>
    </source>
</evidence>
<protein>
    <submittedName>
        <fullName evidence="1">Uncharacterized protein</fullName>
    </submittedName>
</protein>
<name>A0A830F678_9EURY</name>
<evidence type="ECO:0000313" key="1">
    <source>
        <dbReference type="EMBL" id="GGL67293.1"/>
    </source>
</evidence>
<dbReference type="RefSeq" id="WP_188979711.1">
    <property type="nucleotide sequence ID" value="NZ_BMPG01000003.1"/>
</dbReference>
<dbReference type="Proteomes" id="UP000607197">
    <property type="component" value="Unassembled WGS sequence"/>
</dbReference>